<protein>
    <submittedName>
        <fullName evidence="2">Uncharacterized protein</fullName>
    </submittedName>
</protein>
<evidence type="ECO:0000313" key="3">
    <source>
        <dbReference type="Proteomes" id="UP000245507"/>
    </source>
</evidence>
<keyword evidence="3" id="KW-1185">Reference proteome</keyword>
<sequence>MLILRRVPRSGARLSAGLTAAETTAALAIAHTAAGGTLPSAGWLLTIAATAYGAGLLVLRGRLPVRVVLPALVGAQVLLHAWLVTLTSGTGAHPHGAGSDLLGLSWPMLLAHLGAGLVAAVAWVLRRRAVEVLLGWSETPAPVVVDVRRTAARWVAPLLERVHLTARPTRGPPSVPAAAA</sequence>
<gene>
    <name evidence="2" type="ORF">DJ010_18625</name>
</gene>
<organism evidence="2 3">
    <name type="scientific">Nocardioides silvaticus</name>
    <dbReference type="NCBI Taxonomy" id="2201891"/>
    <lineage>
        <taxon>Bacteria</taxon>
        <taxon>Bacillati</taxon>
        <taxon>Actinomycetota</taxon>
        <taxon>Actinomycetes</taxon>
        <taxon>Propionibacteriales</taxon>
        <taxon>Nocardioidaceae</taxon>
        <taxon>Nocardioides</taxon>
    </lineage>
</organism>
<keyword evidence="1" id="KW-1133">Transmembrane helix</keyword>
<dbReference type="EMBL" id="QGDD01000009">
    <property type="protein sequence ID" value="PWN01555.1"/>
    <property type="molecule type" value="Genomic_DNA"/>
</dbReference>
<accession>A0A316TE82</accession>
<evidence type="ECO:0000313" key="2">
    <source>
        <dbReference type="EMBL" id="PWN01555.1"/>
    </source>
</evidence>
<dbReference type="AlphaFoldDB" id="A0A316TE82"/>
<name>A0A316TE82_9ACTN</name>
<proteinExistence type="predicted"/>
<feature type="transmembrane region" description="Helical" evidence="1">
    <location>
        <begin position="66"/>
        <end position="84"/>
    </location>
</feature>
<feature type="transmembrane region" description="Helical" evidence="1">
    <location>
        <begin position="104"/>
        <end position="125"/>
    </location>
</feature>
<feature type="transmembrane region" description="Helical" evidence="1">
    <location>
        <begin position="40"/>
        <end position="59"/>
    </location>
</feature>
<dbReference type="RefSeq" id="WP_109696533.1">
    <property type="nucleotide sequence ID" value="NZ_QGDD01000009.1"/>
</dbReference>
<keyword evidence="1" id="KW-0812">Transmembrane</keyword>
<evidence type="ECO:0000256" key="1">
    <source>
        <dbReference type="SAM" id="Phobius"/>
    </source>
</evidence>
<comment type="caution">
    <text evidence="2">The sequence shown here is derived from an EMBL/GenBank/DDBJ whole genome shotgun (WGS) entry which is preliminary data.</text>
</comment>
<dbReference type="OrthoDB" id="3789893at2"/>
<keyword evidence="1" id="KW-0472">Membrane</keyword>
<reference evidence="2 3" key="1">
    <citation type="submission" date="2018-05" db="EMBL/GenBank/DDBJ databases">
        <title>Nocardioides silvaticus genome.</title>
        <authorList>
            <person name="Li C."/>
            <person name="Wang G."/>
        </authorList>
    </citation>
    <scope>NUCLEOTIDE SEQUENCE [LARGE SCALE GENOMIC DNA]</scope>
    <source>
        <strain evidence="2 3">CCTCC AB 2018079</strain>
    </source>
</reference>
<dbReference type="Proteomes" id="UP000245507">
    <property type="component" value="Unassembled WGS sequence"/>
</dbReference>